<keyword evidence="2" id="KW-1185">Reference proteome</keyword>
<dbReference type="SUPFAM" id="SSF55298">
    <property type="entry name" value="YjgF-like"/>
    <property type="match status" value="1"/>
</dbReference>
<dbReference type="InterPro" id="IPR035959">
    <property type="entry name" value="RutC-like_sf"/>
</dbReference>
<evidence type="ECO:0000313" key="2">
    <source>
        <dbReference type="Proteomes" id="UP001500339"/>
    </source>
</evidence>
<evidence type="ECO:0000313" key="1">
    <source>
        <dbReference type="EMBL" id="GAA0730245.1"/>
    </source>
</evidence>
<dbReference type="CDD" id="cd00448">
    <property type="entry name" value="YjgF_YER057c_UK114_family"/>
    <property type="match status" value="1"/>
</dbReference>
<accession>A0ABN1J6I4</accession>
<gene>
    <name evidence="1" type="ORF">GCM10008905_31300</name>
</gene>
<dbReference type="InterPro" id="IPR006175">
    <property type="entry name" value="YjgF/YER057c/UK114"/>
</dbReference>
<dbReference type="Pfam" id="PF01042">
    <property type="entry name" value="Ribonuc_L-PSP"/>
    <property type="match status" value="1"/>
</dbReference>
<sequence>MINKENSTNIQKVNPANIPSPVGKYSHITKIPKNADIFVTSGQIGIDRSNNIPESINDQVENTFKNIADLLAAQQLSADNVFKVNIWATEEIDWDYFDGKWDSLFGTEYPSMTIAYISALGLPELKIEIELWVAK</sequence>
<protein>
    <submittedName>
        <fullName evidence="1">RidA family protein</fullName>
    </submittedName>
</protein>
<dbReference type="Proteomes" id="UP001500339">
    <property type="component" value="Unassembled WGS sequence"/>
</dbReference>
<organism evidence="1 2">
    <name type="scientific">Clostridium malenominatum</name>
    <dbReference type="NCBI Taxonomy" id="1539"/>
    <lineage>
        <taxon>Bacteria</taxon>
        <taxon>Bacillati</taxon>
        <taxon>Bacillota</taxon>
        <taxon>Clostridia</taxon>
        <taxon>Eubacteriales</taxon>
        <taxon>Clostridiaceae</taxon>
        <taxon>Clostridium</taxon>
    </lineage>
</organism>
<comment type="caution">
    <text evidence="1">The sequence shown here is derived from an EMBL/GenBank/DDBJ whole genome shotgun (WGS) entry which is preliminary data.</text>
</comment>
<proteinExistence type="predicted"/>
<dbReference type="Gene3D" id="3.30.1330.40">
    <property type="entry name" value="RutC-like"/>
    <property type="match status" value="1"/>
</dbReference>
<dbReference type="RefSeq" id="WP_343771206.1">
    <property type="nucleotide sequence ID" value="NZ_BAAACF010000012.1"/>
</dbReference>
<dbReference type="PANTHER" id="PTHR43857">
    <property type="entry name" value="BLR7761 PROTEIN"/>
    <property type="match status" value="1"/>
</dbReference>
<dbReference type="PANTHER" id="PTHR43857:SF1">
    <property type="entry name" value="YJGH FAMILY PROTEIN"/>
    <property type="match status" value="1"/>
</dbReference>
<reference evidence="1 2" key="1">
    <citation type="journal article" date="2019" name="Int. J. Syst. Evol. Microbiol.">
        <title>The Global Catalogue of Microorganisms (GCM) 10K type strain sequencing project: providing services to taxonomists for standard genome sequencing and annotation.</title>
        <authorList>
            <consortium name="The Broad Institute Genomics Platform"/>
            <consortium name="The Broad Institute Genome Sequencing Center for Infectious Disease"/>
            <person name="Wu L."/>
            <person name="Ma J."/>
        </authorList>
    </citation>
    <scope>NUCLEOTIDE SEQUENCE [LARGE SCALE GENOMIC DNA]</scope>
    <source>
        <strain evidence="1 2">JCM 1405</strain>
    </source>
</reference>
<name>A0ABN1J6I4_9CLOT</name>
<dbReference type="EMBL" id="BAAACF010000012">
    <property type="protein sequence ID" value="GAA0730245.1"/>
    <property type="molecule type" value="Genomic_DNA"/>
</dbReference>